<dbReference type="InterPro" id="IPR026960">
    <property type="entry name" value="RVT-Znf"/>
</dbReference>
<evidence type="ECO:0000259" key="1">
    <source>
        <dbReference type="Pfam" id="PF13966"/>
    </source>
</evidence>
<accession>A0A445EYV6</accession>
<dbReference type="EMBL" id="QZWG01000022">
    <property type="protein sequence ID" value="RZB41690.1"/>
    <property type="molecule type" value="Genomic_DNA"/>
</dbReference>
<feature type="domain" description="Reverse transcriptase zinc-binding" evidence="1">
    <location>
        <begin position="109"/>
        <end position="197"/>
    </location>
</feature>
<gene>
    <name evidence="2" type="ORF">D0Y65_055147</name>
</gene>
<evidence type="ECO:0000313" key="2">
    <source>
        <dbReference type="EMBL" id="RZB41690.1"/>
    </source>
</evidence>
<sequence length="346" mass="40670">MAEVSKQFIWRLGRGDQILFWEDYWMDGGIALKDKYPELYRISLQKQHTVAEMDSSYESGWEWKFSWRRNLFDNEMGMALDFIDQTADINLNVLVKDSWVWGAASNGIFSSKSAYLCIKAEQSSEDHQLGFCQLWDTKIPPRALTFAWRLLWDRLPTKENLSRRQADLANDLCPFCQSNSESASHLFFTCQKVLPLWWEFNTWVKEARAHHCRPMDHFLQHSSTAGSKALNTRRRIWWIAATRSIWKLRNDVIFHNQSLHISKLVDNTNFLTLSWLRGWEKDFNAPFHQCNFGAQIVTWMKGVEQIGAFVASRGDFSFDNQQRYSRTKAYNSHHQSWYAVPTNEVS</sequence>
<evidence type="ECO:0000313" key="3">
    <source>
        <dbReference type="Proteomes" id="UP000289340"/>
    </source>
</evidence>
<dbReference type="EMBL" id="QZWG01000022">
    <property type="protein sequence ID" value="RZB41691.1"/>
    <property type="molecule type" value="Genomic_DNA"/>
</dbReference>
<dbReference type="AlphaFoldDB" id="A0A445EYV6"/>
<keyword evidence="3" id="KW-1185">Reference proteome</keyword>
<comment type="caution">
    <text evidence="2">The sequence shown here is derived from an EMBL/GenBank/DDBJ whole genome shotgun (WGS) entry which is preliminary data.</text>
</comment>
<dbReference type="PANTHER" id="PTHR36617:SF11">
    <property type="entry name" value="PROTEIN, PUTATIVE-RELATED"/>
    <property type="match status" value="1"/>
</dbReference>
<organism evidence="2 3">
    <name type="scientific">Glycine soja</name>
    <name type="common">Wild soybean</name>
    <dbReference type="NCBI Taxonomy" id="3848"/>
    <lineage>
        <taxon>Eukaryota</taxon>
        <taxon>Viridiplantae</taxon>
        <taxon>Streptophyta</taxon>
        <taxon>Embryophyta</taxon>
        <taxon>Tracheophyta</taxon>
        <taxon>Spermatophyta</taxon>
        <taxon>Magnoliopsida</taxon>
        <taxon>eudicotyledons</taxon>
        <taxon>Gunneridae</taxon>
        <taxon>Pentapetalae</taxon>
        <taxon>rosids</taxon>
        <taxon>fabids</taxon>
        <taxon>Fabales</taxon>
        <taxon>Fabaceae</taxon>
        <taxon>Papilionoideae</taxon>
        <taxon>50 kb inversion clade</taxon>
        <taxon>NPAAA clade</taxon>
        <taxon>indigoferoid/millettioid clade</taxon>
        <taxon>Phaseoleae</taxon>
        <taxon>Glycine</taxon>
        <taxon>Glycine subgen. Soja</taxon>
    </lineage>
</organism>
<protein>
    <recommendedName>
        <fullName evidence="1">Reverse transcriptase zinc-binding domain-containing protein</fullName>
    </recommendedName>
</protein>
<dbReference type="Pfam" id="PF13966">
    <property type="entry name" value="zf-RVT"/>
    <property type="match status" value="1"/>
</dbReference>
<dbReference type="PANTHER" id="PTHR36617">
    <property type="entry name" value="PROTEIN, PUTATIVE-RELATED"/>
    <property type="match status" value="1"/>
</dbReference>
<name>A0A445EYV6_GLYSO</name>
<reference evidence="2 3" key="1">
    <citation type="submission" date="2018-09" db="EMBL/GenBank/DDBJ databases">
        <title>A high-quality reference genome of wild soybean provides a powerful tool to mine soybean genomes.</title>
        <authorList>
            <person name="Xie M."/>
            <person name="Chung C.Y.L."/>
            <person name="Li M.-W."/>
            <person name="Wong F.-L."/>
            <person name="Chan T.-F."/>
            <person name="Lam H.-M."/>
        </authorList>
    </citation>
    <scope>NUCLEOTIDE SEQUENCE [LARGE SCALE GENOMIC DNA]</scope>
    <source>
        <strain evidence="3">cv. W05</strain>
        <tissue evidence="2">Hypocotyl of etiolated seedlings</tissue>
    </source>
</reference>
<dbReference type="Proteomes" id="UP000289340">
    <property type="component" value="Unassembled WGS sequence"/>
</dbReference>
<proteinExistence type="predicted"/>